<accession>A0A7S1BN32</accession>
<feature type="compositionally biased region" description="Polar residues" evidence="1">
    <location>
        <begin position="16"/>
        <end position="37"/>
    </location>
</feature>
<feature type="region of interest" description="Disordered" evidence="1">
    <location>
        <begin position="1"/>
        <end position="113"/>
    </location>
</feature>
<dbReference type="EMBL" id="HBFR01025654">
    <property type="protein sequence ID" value="CAD8891234.1"/>
    <property type="molecule type" value="Transcribed_RNA"/>
</dbReference>
<dbReference type="AlphaFoldDB" id="A0A7S1BN32"/>
<reference evidence="2" key="1">
    <citation type="submission" date="2021-01" db="EMBL/GenBank/DDBJ databases">
        <authorList>
            <person name="Corre E."/>
            <person name="Pelletier E."/>
            <person name="Niang G."/>
            <person name="Scheremetjew M."/>
            <person name="Finn R."/>
            <person name="Kale V."/>
            <person name="Holt S."/>
            <person name="Cochrane G."/>
            <person name="Meng A."/>
            <person name="Brown T."/>
            <person name="Cohen L."/>
        </authorList>
    </citation>
    <scope>NUCLEOTIDE SEQUENCE</scope>
    <source>
        <strain evidence="2">308</strain>
    </source>
</reference>
<evidence type="ECO:0000313" key="2">
    <source>
        <dbReference type="EMBL" id="CAD8891234.1"/>
    </source>
</evidence>
<feature type="compositionally biased region" description="Polar residues" evidence="1">
    <location>
        <begin position="80"/>
        <end position="110"/>
    </location>
</feature>
<protein>
    <submittedName>
        <fullName evidence="2">Uncharacterized protein</fullName>
    </submittedName>
</protein>
<sequence>MGFFKQKNKEKKVGETFSTSLNKNKSSSPQSADTAAQMSLRSSLSFSSPESGKEAKTATPMSSRLSLSSPSTECDKKKGITSTGKPQLPNVKTDSTISSRSADSPPGTVTNKDEWPSIAQFLSQYPSTIEMIPDLILNFEADIHSLKVNYALRALVSLSEENDCHNCEKIVFADNGRLVPALLSFLRHCGCGSPNQYLALLLLNNLSIPAENKRVIAIEYRATHILGRLLCADPSCHFIAIILVNLTSADVNLRVKLVEPGPIELVDALAFTLRIAASSPEDSATHSAIPTQLSGEEFSPKSLLINALNASFLYTVASSSPPAITPSLTNDGAHQISFNPNVQIFPETARWCLCALKNLTVPSHNIYAATAIIGCGIMPLIFRIITPIALINDPKSCDVDSLKDPALSIVLNMSMVAAARPYLRKENAIQILSIIADQLNDRDDSIIDPDGKAIQNLRCLKSRMALSFLVGSEGYYGQPRPSGRLSYRHPDETTIMLMASESNLLLELLSDVLHHPEKQGPGGYSAESFTVKGILYSIRCLLTSDMNQNTIAITSGTCLNILLLKAIAYHTFLDLPTVDADTAEYACFSLYLLSSFGFKNPFLPKEFSQDKFLEKVLISYLNSMIITPAGKHAAEQILLRVSYLVFENDPECIAIWNNLNPNNFEFDMKLKQIVGQVILEDLWSINSGAQPLEMIFSRPILRSRIPKTNIESPWDKASIKVFPSALHAVQDLSFGSKEFQHTVPIDDILIANNIACSANGEMIQSYNFVWSWENTGQSIHKDLEHSLKLDDADEPFSLFGCKCGGSKKTFT</sequence>
<gene>
    <name evidence="2" type="ORF">CHYS00102_LOCUS18440</name>
</gene>
<organism evidence="2">
    <name type="scientific">Corethron hystrix</name>
    <dbReference type="NCBI Taxonomy" id="216773"/>
    <lineage>
        <taxon>Eukaryota</taxon>
        <taxon>Sar</taxon>
        <taxon>Stramenopiles</taxon>
        <taxon>Ochrophyta</taxon>
        <taxon>Bacillariophyta</taxon>
        <taxon>Coscinodiscophyceae</taxon>
        <taxon>Corethrophycidae</taxon>
        <taxon>Corethrales</taxon>
        <taxon>Corethraceae</taxon>
        <taxon>Corethron</taxon>
    </lineage>
</organism>
<feature type="compositionally biased region" description="Basic residues" evidence="1">
    <location>
        <begin position="1"/>
        <end position="10"/>
    </location>
</feature>
<dbReference type="InterPro" id="IPR011989">
    <property type="entry name" value="ARM-like"/>
</dbReference>
<proteinExistence type="predicted"/>
<dbReference type="InterPro" id="IPR016024">
    <property type="entry name" value="ARM-type_fold"/>
</dbReference>
<feature type="compositionally biased region" description="Low complexity" evidence="1">
    <location>
        <begin position="39"/>
        <end position="50"/>
    </location>
</feature>
<feature type="compositionally biased region" description="Low complexity" evidence="1">
    <location>
        <begin position="62"/>
        <end position="71"/>
    </location>
</feature>
<dbReference type="SUPFAM" id="SSF48371">
    <property type="entry name" value="ARM repeat"/>
    <property type="match status" value="1"/>
</dbReference>
<name>A0A7S1BN32_9STRA</name>
<evidence type="ECO:0000256" key="1">
    <source>
        <dbReference type="SAM" id="MobiDB-lite"/>
    </source>
</evidence>
<dbReference type="Gene3D" id="1.25.10.10">
    <property type="entry name" value="Leucine-rich Repeat Variant"/>
    <property type="match status" value="1"/>
</dbReference>